<evidence type="ECO:0000256" key="4">
    <source>
        <dbReference type="ARBA" id="ARBA00022475"/>
    </source>
</evidence>
<dbReference type="Pfam" id="PF12822">
    <property type="entry name" value="ECF_trnsprt"/>
    <property type="match status" value="1"/>
</dbReference>
<dbReference type="HOGENOM" id="CLU_086673_1_0_9"/>
<evidence type="ECO:0000256" key="7">
    <source>
        <dbReference type="ARBA" id="ARBA00023136"/>
    </source>
</evidence>
<dbReference type="PANTHER" id="PTHR38438">
    <property type="entry name" value="RIBOFLAVIN TRANSPORTER RIBU"/>
    <property type="match status" value="1"/>
</dbReference>
<feature type="transmembrane region" description="Helical" evidence="9">
    <location>
        <begin position="143"/>
        <end position="170"/>
    </location>
</feature>
<evidence type="ECO:0000256" key="3">
    <source>
        <dbReference type="ARBA" id="ARBA00022448"/>
    </source>
</evidence>
<feature type="transmembrane region" description="Helical" evidence="9">
    <location>
        <begin position="111"/>
        <end position="131"/>
    </location>
</feature>
<dbReference type="OrthoDB" id="9809216at2"/>
<dbReference type="PATRIC" id="fig|931276.5.peg.674"/>
<keyword evidence="7 8" id="KW-0472">Membrane</keyword>
<feature type="transmembrane region" description="Helical" evidence="9">
    <location>
        <begin position="81"/>
        <end position="99"/>
    </location>
</feature>
<evidence type="ECO:0000256" key="1">
    <source>
        <dbReference type="ARBA" id="ARBA00004651"/>
    </source>
</evidence>
<dbReference type="InterPro" id="IPR025720">
    <property type="entry name" value="RibU"/>
</dbReference>
<evidence type="ECO:0000256" key="9">
    <source>
        <dbReference type="SAM" id="Phobius"/>
    </source>
</evidence>
<evidence type="ECO:0000256" key="6">
    <source>
        <dbReference type="ARBA" id="ARBA00022989"/>
    </source>
</evidence>
<evidence type="ECO:0000256" key="8">
    <source>
        <dbReference type="PIRNR" id="PIRNR037778"/>
    </source>
</evidence>
<keyword evidence="6 9" id="KW-1133">Transmembrane helix</keyword>
<keyword evidence="5 9" id="KW-0812">Transmembrane</keyword>
<dbReference type="Gene3D" id="1.10.1760.20">
    <property type="match status" value="1"/>
</dbReference>
<evidence type="ECO:0000256" key="2">
    <source>
        <dbReference type="ARBA" id="ARBA00005540"/>
    </source>
</evidence>
<comment type="subcellular location">
    <subcellularLocation>
        <location evidence="1">Cell membrane</location>
        <topology evidence="1">Multi-pass membrane protein</topology>
    </subcellularLocation>
</comment>
<sequence>MNEKTSKLVKISLLSAIAIILRYIEFPIIPAFTWLQFDFSDVPAMLGAFGFGPIAGIIIELLKNVLILVIKGTGTGFVGELANFLMGSALVVPAGLLYYRKKNKKNAIIGMILGAVCIQIVGILSNIYILLPAYHMTMDNTMLMNYITFGLLPINGIKAVATSVVTYILYKKLSVAIFKAESNFGSQERTTN</sequence>
<comment type="function">
    <text evidence="8">Probably a riboflavin-binding protein that interacts with the energy-coupling factor (ECF) ABC-transporter complex.</text>
</comment>
<name>M1LNT5_9CLOT</name>
<dbReference type="PANTHER" id="PTHR38438:SF1">
    <property type="entry name" value="RIBOFLAVIN TRANSPORTER RIBU"/>
    <property type="match status" value="1"/>
</dbReference>
<keyword evidence="11" id="KW-1185">Reference proteome</keyword>
<dbReference type="EMBL" id="CP004121">
    <property type="protein sequence ID" value="AGF54500.1"/>
    <property type="molecule type" value="Genomic_DNA"/>
</dbReference>
<dbReference type="GO" id="GO:0032217">
    <property type="term" value="F:riboflavin transmembrane transporter activity"/>
    <property type="evidence" value="ECO:0007669"/>
    <property type="project" value="UniProtKB-UniRule"/>
</dbReference>
<gene>
    <name evidence="10" type="ORF">Cspa_c07150</name>
</gene>
<evidence type="ECO:0000313" key="10">
    <source>
        <dbReference type="EMBL" id="AGF54500.1"/>
    </source>
</evidence>
<dbReference type="KEGG" id="csr:Cspa_c07150"/>
<dbReference type="RefSeq" id="WP_015390826.1">
    <property type="nucleotide sequence ID" value="NC_020291.1"/>
</dbReference>
<protein>
    <recommendedName>
        <fullName evidence="8">Riboflavin transporter</fullName>
    </recommendedName>
</protein>
<keyword evidence="3 8" id="KW-0813">Transport</keyword>
<proteinExistence type="inferred from homology"/>
<evidence type="ECO:0000256" key="5">
    <source>
        <dbReference type="ARBA" id="ARBA00022692"/>
    </source>
</evidence>
<keyword evidence="4 8" id="KW-1003">Cell membrane</keyword>
<feature type="transmembrane region" description="Helical" evidence="9">
    <location>
        <begin position="12"/>
        <end position="35"/>
    </location>
</feature>
<dbReference type="Proteomes" id="UP000011728">
    <property type="component" value="Chromosome"/>
</dbReference>
<accession>M1LNT5</accession>
<comment type="similarity">
    <text evidence="2 8">Belongs to the prokaryotic riboflavin transporter (P-RFT) (TC 2.A.87) family.</text>
</comment>
<dbReference type="PIRSF" id="PIRSF037778">
    <property type="entry name" value="UCP037778_transp_RibU"/>
    <property type="match status" value="1"/>
</dbReference>
<reference evidence="10 11" key="1">
    <citation type="submission" date="2013-02" db="EMBL/GenBank/DDBJ databases">
        <title>Genome sequence of Clostridium saccharoperbutylacetonicum N1-4(HMT).</title>
        <authorList>
            <person name="Poehlein A."/>
            <person name="Daniel R."/>
        </authorList>
    </citation>
    <scope>NUCLEOTIDE SEQUENCE [LARGE SCALE GENOMIC DNA]</scope>
    <source>
        <strain evidence="11">N1-4(HMT)</strain>
    </source>
</reference>
<dbReference type="InterPro" id="IPR024529">
    <property type="entry name" value="ECF_trnsprt_substrate-spec"/>
</dbReference>
<dbReference type="GO" id="GO:0005886">
    <property type="term" value="C:plasma membrane"/>
    <property type="evidence" value="ECO:0007669"/>
    <property type="project" value="UniProtKB-SubCell"/>
</dbReference>
<organism evidence="10 11">
    <name type="scientific">Clostridium saccharoperbutylacetonicum N1-4(HMT)</name>
    <dbReference type="NCBI Taxonomy" id="931276"/>
    <lineage>
        <taxon>Bacteria</taxon>
        <taxon>Bacillati</taxon>
        <taxon>Bacillota</taxon>
        <taxon>Clostridia</taxon>
        <taxon>Eubacteriales</taxon>
        <taxon>Clostridiaceae</taxon>
        <taxon>Clostridium</taxon>
    </lineage>
</organism>
<dbReference type="STRING" id="36745.CLSAP_07610"/>
<dbReference type="eggNOG" id="COG3601">
    <property type="taxonomic scope" value="Bacteria"/>
</dbReference>
<dbReference type="AlphaFoldDB" id="M1LNT5"/>
<feature type="transmembrane region" description="Helical" evidence="9">
    <location>
        <begin position="42"/>
        <end position="61"/>
    </location>
</feature>
<evidence type="ECO:0000313" key="11">
    <source>
        <dbReference type="Proteomes" id="UP000011728"/>
    </source>
</evidence>